<dbReference type="PANTHER" id="PTHR37299:SF2">
    <property type="entry name" value="HTH LYTTR-TYPE DOMAIN-CONTAINING PROTEIN"/>
    <property type="match status" value="1"/>
</dbReference>
<keyword evidence="3" id="KW-0238">DNA-binding</keyword>
<dbReference type="Gene3D" id="2.40.50.1020">
    <property type="entry name" value="LytTr DNA-binding domain"/>
    <property type="match status" value="1"/>
</dbReference>
<dbReference type="RefSeq" id="WP_066446921.1">
    <property type="nucleotide sequence ID" value="NZ_DBGCPY010000108.1"/>
</dbReference>
<evidence type="ECO:0000313" key="6">
    <source>
        <dbReference type="EMBL" id="TCW00782.1"/>
    </source>
</evidence>
<dbReference type="Pfam" id="PF04397">
    <property type="entry name" value="LytTR"/>
    <property type="match status" value="1"/>
</dbReference>
<comment type="caution">
    <text evidence="6">The sequence shown here is derived from an EMBL/GenBank/DDBJ whole genome shotgun (WGS) entry which is preliminary data.</text>
</comment>
<evidence type="ECO:0000256" key="2">
    <source>
        <dbReference type="ARBA" id="ARBA00023015"/>
    </source>
</evidence>
<dbReference type="PROSITE" id="PS50930">
    <property type="entry name" value="HTH_LYTTR"/>
    <property type="match status" value="1"/>
</dbReference>
<dbReference type="GO" id="GO:0000156">
    <property type="term" value="F:phosphorelay response regulator activity"/>
    <property type="evidence" value="ECO:0007669"/>
    <property type="project" value="InterPro"/>
</dbReference>
<dbReference type="GO" id="GO:0003677">
    <property type="term" value="F:DNA binding"/>
    <property type="evidence" value="ECO:0007669"/>
    <property type="project" value="UniProtKB-KW"/>
</dbReference>
<keyword evidence="2" id="KW-0805">Transcription regulation</keyword>
<gene>
    <name evidence="6" type="ORF">EDD60_106124</name>
</gene>
<keyword evidence="1" id="KW-0963">Cytoplasm</keyword>
<proteinExistence type="predicted"/>
<accession>A0A4R3Z839</accession>
<organism evidence="6 7">
    <name type="scientific">Longibaculum muris</name>
    <dbReference type="NCBI Taxonomy" id="1796628"/>
    <lineage>
        <taxon>Bacteria</taxon>
        <taxon>Bacillati</taxon>
        <taxon>Bacillota</taxon>
        <taxon>Erysipelotrichia</taxon>
        <taxon>Erysipelotrichales</taxon>
        <taxon>Coprobacillaceae</taxon>
        <taxon>Longibaculum</taxon>
    </lineage>
</organism>
<dbReference type="InterPro" id="IPR046947">
    <property type="entry name" value="LytR-like"/>
</dbReference>
<keyword evidence="7" id="KW-1185">Reference proteome</keyword>
<dbReference type="PANTHER" id="PTHR37299">
    <property type="entry name" value="TRANSCRIPTIONAL REGULATOR-RELATED"/>
    <property type="match status" value="1"/>
</dbReference>
<evidence type="ECO:0000256" key="3">
    <source>
        <dbReference type="ARBA" id="ARBA00023125"/>
    </source>
</evidence>
<dbReference type="InterPro" id="IPR007492">
    <property type="entry name" value="LytTR_DNA-bd_dom"/>
</dbReference>
<keyword evidence="4" id="KW-0804">Transcription</keyword>
<dbReference type="EMBL" id="SMCQ01000006">
    <property type="protein sequence ID" value="TCW00782.1"/>
    <property type="molecule type" value="Genomic_DNA"/>
</dbReference>
<dbReference type="GeneID" id="98915079"/>
<evidence type="ECO:0000259" key="5">
    <source>
        <dbReference type="PROSITE" id="PS50930"/>
    </source>
</evidence>
<protein>
    <submittedName>
        <fullName evidence="6">LytTR family transcriptional regulator</fullName>
    </submittedName>
</protein>
<reference evidence="6 7" key="1">
    <citation type="submission" date="2019-03" db="EMBL/GenBank/DDBJ databases">
        <title>Genomic Encyclopedia of Type Strains, Phase IV (KMG-IV): sequencing the most valuable type-strain genomes for metagenomic binning, comparative biology and taxonomic classification.</title>
        <authorList>
            <person name="Goeker M."/>
        </authorList>
    </citation>
    <scope>NUCLEOTIDE SEQUENCE [LARGE SCALE GENOMIC DNA]</scope>
    <source>
        <strain evidence="6 7">DSM 29487</strain>
    </source>
</reference>
<sequence>MKVKVELDQDCVEPIILIKTKEITNEINELIQFLNSKQYEMIAGFYNDTVELLEQSQIIRFYASQQKVYAQVNDREYVIRLRLYEIENRLNQKDFIRISHSEIVNLKAIEKLDLSFSGTIQLLLSNGEVTYVSRRYVKKIKEILGI</sequence>
<dbReference type="SMART" id="SM00850">
    <property type="entry name" value="LytTR"/>
    <property type="match status" value="1"/>
</dbReference>
<name>A0A4R3Z839_9FIRM</name>
<feature type="domain" description="HTH LytTR-type" evidence="5">
    <location>
        <begin position="42"/>
        <end position="146"/>
    </location>
</feature>
<dbReference type="AlphaFoldDB" id="A0A4R3Z839"/>
<evidence type="ECO:0000256" key="4">
    <source>
        <dbReference type="ARBA" id="ARBA00023163"/>
    </source>
</evidence>
<dbReference type="Proteomes" id="UP000295515">
    <property type="component" value="Unassembled WGS sequence"/>
</dbReference>
<evidence type="ECO:0000313" key="7">
    <source>
        <dbReference type="Proteomes" id="UP000295515"/>
    </source>
</evidence>
<evidence type="ECO:0000256" key="1">
    <source>
        <dbReference type="ARBA" id="ARBA00022490"/>
    </source>
</evidence>